<dbReference type="SUPFAM" id="SSF90123">
    <property type="entry name" value="ABC transporter transmembrane region"/>
    <property type="match status" value="2"/>
</dbReference>
<dbReference type="Gene3D" id="1.20.1560.10">
    <property type="entry name" value="ABC transporter type 1, transmembrane domain"/>
    <property type="match status" value="2"/>
</dbReference>
<evidence type="ECO:0000256" key="6">
    <source>
        <dbReference type="ARBA" id="ARBA00022840"/>
    </source>
</evidence>
<keyword evidence="4 10" id="KW-0812">Transmembrane</keyword>
<gene>
    <name evidence="13" type="ORF">CYLTODRAFT_388922</name>
</gene>
<dbReference type="CDD" id="cd03244">
    <property type="entry name" value="ABCC_MRP_domain2"/>
    <property type="match status" value="1"/>
</dbReference>
<evidence type="ECO:0000256" key="7">
    <source>
        <dbReference type="ARBA" id="ARBA00022989"/>
    </source>
</evidence>
<evidence type="ECO:0000256" key="5">
    <source>
        <dbReference type="ARBA" id="ARBA00022741"/>
    </source>
</evidence>
<feature type="transmembrane region" description="Helical" evidence="10">
    <location>
        <begin position="288"/>
        <end position="310"/>
    </location>
</feature>
<dbReference type="GO" id="GO:0005524">
    <property type="term" value="F:ATP binding"/>
    <property type="evidence" value="ECO:0007669"/>
    <property type="project" value="UniProtKB-KW"/>
</dbReference>
<dbReference type="STRING" id="1314674.A0A0D7BPZ7"/>
<evidence type="ECO:0000256" key="1">
    <source>
        <dbReference type="ARBA" id="ARBA00004141"/>
    </source>
</evidence>
<keyword evidence="14" id="KW-1185">Reference proteome</keyword>
<dbReference type="Pfam" id="PF00664">
    <property type="entry name" value="ABC_membrane"/>
    <property type="match status" value="2"/>
</dbReference>
<evidence type="ECO:0000259" key="12">
    <source>
        <dbReference type="PROSITE" id="PS50929"/>
    </source>
</evidence>
<dbReference type="Gene3D" id="3.40.50.300">
    <property type="entry name" value="P-loop containing nucleotide triphosphate hydrolases"/>
    <property type="match status" value="2"/>
</dbReference>
<sequence length="1425" mass="157246">MWNPFKVEPAPPAFGKDKILPEHNASIFSRVVFGWISPLLSVGYTRPLKVDDLWTLPDERLTSTLTEELEISFYGRCPPEDRPVTIAHKIHNVNDRETDRATDAGDKSKKSPYDGSLTWALYRTFFFRFWAAGLLKLCGDGLRVTTPLVTKVLLSWLTESYYWHRATEEQRAALGIDAPKGVGYGIGVGFGIFIMQEASSLFTNHSLQIMMTMGLGVRSALVGNIFRKSLRLSGRARLEHSVGQITTMISADATRLDRFAMAIHILWLGPIEICVGIALLIVNLGYSALVGVAILVISIPMQGLMAAAMFKIRKSVVALTDRRVRLTTEILQGIRLLKIYSWEKFYAHRVGVYREEEINKLKKASLVRATLIALVTLVPILAAVLSFITYALTNHDLSVAVIFTCLQYFNIIRTPLLFFPMSLAFMADAMVALRRIQSFLVAEELATPYLIEGVHDNDQESTQSVLKAAAYAALSKSASNTDSDSHTVTNEKDDAEREKYAIRVHGSFTWETVGPPEEKMTKKARKAQAKKEKKDVKAAKKEAKRAPVLPMTVDDTEDPEKDVGSEEGKPEEAQPFALKDLHMRIPRGSFVAIVGRVGSGKSSILQALIGEMRKTEGQVIFGGSVAYVPQAPWIRNATLRENIFFGQPEDPQQLDAVIEACALTRDLEMLPHGDQTQIGEKGINLSGGQKARVSLARAAYSPSDIVLLDDPLSAVDAYVGKKILENCLLSGPLAKKTRVLVTHALHVVDRADYVYVVDEGMVKEEGTFTELMQRDGTFTRIMAEYGNSEREDEETAAEESGPGEKKVKAIEEKDDDDVLMQDEERNTGSVAWSTYRGYLQFAGGVIIGPMLLGLLILNQVAAVGNNLFLGFWTGETIPGFTQGRYIAVYAGLGAAQAVFSFIFSYSISLVALIASLRIFKASLGSVLASPVSFFDTNPVGRILSRLSKDQDTLDNDLPMTLIQFLTTLASVIGTIGLVFYTFPYLGIMFAPMLVIYWFVQRFYRKTSVETKRLDSLMRSALYGSYSESLTGLATIRAYGTQERCINDAEHGLDMENRAYYMTISIQRWLSLRLDLLGNTLVLGIALFAAGFRTTVAPSKIGVVLTYTLSVTQIFSEMVTQFAQNEQNMNAVERILVYTGLPSEGSPEQEDADVPASWPHAGTIKFDNVDLAYRPGLPLVLKGVNFEIKPGEKVGIIGRTGAGKSSLLQALFRVVELQGGKIEIDGVDIAKTHLETLRGRLALVPQDSTLFLGTLRENLDPQGIRTDAELFSVLQRAWLLPRDGTPDTAAESKFRLDASVGDEGANFSAGEKQLLALARALVKNSRIIVLDEATSSVDVETDAKVQRTIQTEFSESTLLCIAHRLNTVAYYDRILVMDAGAVREFGTVLGLYDQEDSVFRSLCEEAGLSRADIMRIRKEADATEVV</sequence>
<keyword evidence="3" id="KW-0813">Transport</keyword>
<feature type="domain" description="ABC transmembrane type-1" evidence="12">
    <location>
        <begin position="851"/>
        <end position="1123"/>
    </location>
</feature>
<dbReference type="PROSITE" id="PS00211">
    <property type="entry name" value="ABC_TRANSPORTER_1"/>
    <property type="match status" value="2"/>
</dbReference>
<dbReference type="PANTHER" id="PTHR24223">
    <property type="entry name" value="ATP-BINDING CASSETTE SUB-FAMILY C"/>
    <property type="match status" value="1"/>
</dbReference>
<evidence type="ECO:0000256" key="4">
    <source>
        <dbReference type="ARBA" id="ARBA00022692"/>
    </source>
</evidence>
<dbReference type="InterPro" id="IPR011527">
    <property type="entry name" value="ABC1_TM_dom"/>
</dbReference>
<dbReference type="GO" id="GO:0016887">
    <property type="term" value="F:ATP hydrolysis activity"/>
    <property type="evidence" value="ECO:0007669"/>
    <property type="project" value="InterPro"/>
</dbReference>
<dbReference type="InterPro" id="IPR003593">
    <property type="entry name" value="AAA+_ATPase"/>
</dbReference>
<dbReference type="PROSITE" id="PS50893">
    <property type="entry name" value="ABC_TRANSPORTER_2"/>
    <property type="match status" value="2"/>
</dbReference>
<feature type="region of interest" description="Disordered" evidence="9">
    <location>
        <begin position="511"/>
        <end position="571"/>
    </location>
</feature>
<feature type="transmembrane region" description="Helical" evidence="10">
    <location>
        <begin position="886"/>
        <end position="914"/>
    </location>
</feature>
<evidence type="ECO:0000256" key="10">
    <source>
        <dbReference type="SAM" id="Phobius"/>
    </source>
</evidence>
<keyword evidence="7 10" id="KW-1133">Transmembrane helix</keyword>
<dbReference type="CDD" id="cd18606">
    <property type="entry name" value="ABC_6TM_YOR1_D2_like"/>
    <property type="match status" value="1"/>
</dbReference>
<name>A0A0D7BPZ7_9AGAR</name>
<feature type="domain" description="ABC transmembrane type-1" evidence="12">
    <location>
        <begin position="130"/>
        <end position="428"/>
    </location>
</feature>
<feature type="domain" description="ABC transporter" evidence="11">
    <location>
        <begin position="558"/>
        <end position="784"/>
    </location>
</feature>
<evidence type="ECO:0000313" key="13">
    <source>
        <dbReference type="EMBL" id="KIY72285.1"/>
    </source>
</evidence>
<feature type="transmembrane region" description="Helical" evidence="10">
    <location>
        <begin position="369"/>
        <end position="392"/>
    </location>
</feature>
<dbReference type="InterPro" id="IPR017871">
    <property type="entry name" value="ABC_transporter-like_CS"/>
</dbReference>
<feature type="transmembrane region" description="Helical" evidence="10">
    <location>
        <begin position="412"/>
        <end position="433"/>
    </location>
</feature>
<dbReference type="PANTHER" id="PTHR24223:SF456">
    <property type="entry name" value="MULTIDRUG RESISTANCE-ASSOCIATED PROTEIN LETHAL(2)03659"/>
    <property type="match status" value="1"/>
</dbReference>
<feature type="domain" description="ABC transporter" evidence="11">
    <location>
        <begin position="1163"/>
        <end position="1403"/>
    </location>
</feature>
<dbReference type="FunFam" id="1.20.1560.10:FF:000006">
    <property type="entry name" value="ATP-binding cassette, sub-family C (CFTR/MRP), member 9"/>
    <property type="match status" value="1"/>
</dbReference>
<dbReference type="Proteomes" id="UP000054007">
    <property type="component" value="Unassembled WGS sequence"/>
</dbReference>
<keyword evidence="6" id="KW-0067">ATP-binding</keyword>
<proteinExistence type="inferred from homology"/>
<keyword evidence="5" id="KW-0547">Nucleotide-binding</keyword>
<dbReference type="InterPro" id="IPR003439">
    <property type="entry name" value="ABC_transporter-like_ATP-bd"/>
</dbReference>
<dbReference type="FunFam" id="3.40.50.300:FF:000565">
    <property type="entry name" value="ABC bile acid transporter"/>
    <property type="match status" value="1"/>
</dbReference>
<dbReference type="SUPFAM" id="SSF52540">
    <property type="entry name" value="P-loop containing nucleoside triphosphate hydrolases"/>
    <property type="match status" value="2"/>
</dbReference>
<dbReference type="InterPro" id="IPR027417">
    <property type="entry name" value="P-loop_NTPase"/>
</dbReference>
<feature type="transmembrane region" description="Helical" evidence="10">
    <location>
        <begin position="259"/>
        <end position="282"/>
    </location>
</feature>
<feature type="compositionally biased region" description="Basic and acidic residues" evidence="9">
    <location>
        <begin position="529"/>
        <end position="545"/>
    </location>
</feature>
<dbReference type="InterPro" id="IPR036640">
    <property type="entry name" value="ABC1_TM_sf"/>
</dbReference>
<evidence type="ECO:0000256" key="9">
    <source>
        <dbReference type="SAM" id="MobiDB-lite"/>
    </source>
</evidence>
<accession>A0A0D7BPZ7</accession>
<evidence type="ECO:0000313" key="14">
    <source>
        <dbReference type="Proteomes" id="UP000054007"/>
    </source>
</evidence>
<dbReference type="Pfam" id="PF00005">
    <property type="entry name" value="ABC_tran"/>
    <property type="match status" value="2"/>
</dbReference>
<dbReference type="OrthoDB" id="6500128at2759"/>
<feature type="transmembrane region" description="Helical" evidence="10">
    <location>
        <begin position="984"/>
        <end position="1003"/>
    </location>
</feature>
<protein>
    <submittedName>
        <fullName evidence="13">Multidrug resistance-associated ABC transporter</fullName>
    </submittedName>
</protein>
<keyword evidence="8 10" id="KW-0472">Membrane</keyword>
<dbReference type="CDD" id="cd18597">
    <property type="entry name" value="ABC_6TM_YOR1_D1_like"/>
    <property type="match status" value="1"/>
</dbReference>
<dbReference type="CDD" id="cd03250">
    <property type="entry name" value="ABCC_MRP_domain1"/>
    <property type="match status" value="1"/>
</dbReference>
<dbReference type="SMART" id="SM00382">
    <property type="entry name" value="AAA"/>
    <property type="match status" value="2"/>
</dbReference>
<dbReference type="PROSITE" id="PS50929">
    <property type="entry name" value="ABC_TM1F"/>
    <property type="match status" value="2"/>
</dbReference>
<comment type="subcellular location">
    <subcellularLocation>
        <location evidence="1">Membrane</location>
        <topology evidence="1">Multi-pass membrane protein</topology>
    </subcellularLocation>
</comment>
<feature type="compositionally biased region" description="Basic and acidic residues" evidence="9">
    <location>
        <begin position="561"/>
        <end position="571"/>
    </location>
</feature>
<dbReference type="FunFam" id="1.20.1560.10:FF:000010">
    <property type="entry name" value="Multidrug resistance-associated ABC transporter"/>
    <property type="match status" value="1"/>
</dbReference>
<evidence type="ECO:0000256" key="3">
    <source>
        <dbReference type="ARBA" id="ARBA00022448"/>
    </source>
</evidence>
<comment type="similarity">
    <text evidence="2">Belongs to the ABC transporter superfamily. ABCC family. Conjugate transporter (TC 3.A.1.208) subfamily.</text>
</comment>
<feature type="transmembrane region" description="Helical" evidence="10">
    <location>
        <begin position="1071"/>
        <end position="1091"/>
    </location>
</feature>
<dbReference type="FunFam" id="3.40.50.300:FF:000997">
    <property type="entry name" value="Multidrug resistance-associated protein 1"/>
    <property type="match status" value="1"/>
</dbReference>
<organism evidence="13 14">
    <name type="scientific">Cylindrobasidium torrendii FP15055 ss-10</name>
    <dbReference type="NCBI Taxonomy" id="1314674"/>
    <lineage>
        <taxon>Eukaryota</taxon>
        <taxon>Fungi</taxon>
        <taxon>Dikarya</taxon>
        <taxon>Basidiomycota</taxon>
        <taxon>Agaricomycotina</taxon>
        <taxon>Agaricomycetes</taxon>
        <taxon>Agaricomycetidae</taxon>
        <taxon>Agaricales</taxon>
        <taxon>Marasmiineae</taxon>
        <taxon>Physalacriaceae</taxon>
        <taxon>Cylindrobasidium</taxon>
    </lineage>
</organism>
<dbReference type="GO" id="GO:0140359">
    <property type="term" value="F:ABC-type transporter activity"/>
    <property type="evidence" value="ECO:0007669"/>
    <property type="project" value="InterPro"/>
</dbReference>
<dbReference type="InterPro" id="IPR050173">
    <property type="entry name" value="ABC_transporter_C-like"/>
</dbReference>
<feature type="transmembrane region" description="Helical" evidence="10">
    <location>
        <begin position="838"/>
        <end position="857"/>
    </location>
</feature>
<evidence type="ECO:0000256" key="2">
    <source>
        <dbReference type="ARBA" id="ARBA00009726"/>
    </source>
</evidence>
<dbReference type="GO" id="GO:0016020">
    <property type="term" value="C:membrane"/>
    <property type="evidence" value="ECO:0007669"/>
    <property type="project" value="UniProtKB-SubCell"/>
</dbReference>
<dbReference type="EMBL" id="KN880445">
    <property type="protein sequence ID" value="KIY72285.1"/>
    <property type="molecule type" value="Genomic_DNA"/>
</dbReference>
<evidence type="ECO:0000259" key="11">
    <source>
        <dbReference type="PROSITE" id="PS50893"/>
    </source>
</evidence>
<evidence type="ECO:0000256" key="8">
    <source>
        <dbReference type="ARBA" id="ARBA00023136"/>
    </source>
</evidence>
<reference evidence="13 14" key="1">
    <citation type="journal article" date="2015" name="Fungal Genet. Biol.">
        <title>Evolution of novel wood decay mechanisms in Agaricales revealed by the genome sequences of Fistulina hepatica and Cylindrobasidium torrendii.</title>
        <authorList>
            <person name="Floudas D."/>
            <person name="Held B.W."/>
            <person name="Riley R."/>
            <person name="Nagy L.G."/>
            <person name="Koehler G."/>
            <person name="Ransdell A.S."/>
            <person name="Younus H."/>
            <person name="Chow J."/>
            <person name="Chiniquy J."/>
            <person name="Lipzen A."/>
            <person name="Tritt A."/>
            <person name="Sun H."/>
            <person name="Haridas S."/>
            <person name="LaButti K."/>
            <person name="Ohm R.A."/>
            <person name="Kues U."/>
            <person name="Blanchette R.A."/>
            <person name="Grigoriev I.V."/>
            <person name="Minto R.E."/>
            <person name="Hibbett D.S."/>
        </authorList>
    </citation>
    <scope>NUCLEOTIDE SEQUENCE [LARGE SCALE GENOMIC DNA]</scope>
    <source>
        <strain evidence="13 14">FP15055 ss-10</strain>
    </source>
</reference>